<proteinExistence type="predicted"/>
<evidence type="ECO:0000313" key="2">
    <source>
        <dbReference type="Proteomes" id="UP000701801"/>
    </source>
</evidence>
<accession>A0A9N9LBT9</accession>
<dbReference type="Proteomes" id="UP000701801">
    <property type="component" value="Unassembled WGS sequence"/>
</dbReference>
<dbReference type="AlphaFoldDB" id="A0A9N9LBT9"/>
<organism evidence="1 2">
    <name type="scientific">Hymenoscyphus albidus</name>
    <dbReference type="NCBI Taxonomy" id="595503"/>
    <lineage>
        <taxon>Eukaryota</taxon>
        <taxon>Fungi</taxon>
        <taxon>Dikarya</taxon>
        <taxon>Ascomycota</taxon>
        <taxon>Pezizomycotina</taxon>
        <taxon>Leotiomycetes</taxon>
        <taxon>Helotiales</taxon>
        <taxon>Helotiaceae</taxon>
        <taxon>Hymenoscyphus</taxon>
    </lineage>
</organism>
<sequence length="78" mass="8797">MDANSILDPSLDEKTSTSSGYLDFTKQWIEGTYSSWFGENRTSSSLKDAFKKGSATRSDDIDTDVIENTFYHRGLRGF</sequence>
<name>A0A9N9LBT9_9HELO</name>
<keyword evidence="2" id="KW-1185">Reference proteome</keyword>
<dbReference type="OrthoDB" id="3001700at2759"/>
<gene>
    <name evidence="1" type="ORF">HYALB_00005017</name>
</gene>
<comment type="caution">
    <text evidence="1">The sequence shown here is derived from an EMBL/GenBank/DDBJ whole genome shotgun (WGS) entry which is preliminary data.</text>
</comment>
<dbReference type="EMBL" id="CAJVRM010000043">
    <property type="protein sequence ID" value="CAG8972349.1"/>
    <property type="molecule type" value="Genomic_DNA"/>
</dbReference>
<evidence type="ECO:0000313" key="1">
    <source>
        <dbReference type="EMBL" id="CAG8972349.1"/>
    </source>
</evidence>
<reference evidence="1" key="1">
    <citation type="submission" date="2021-07" db="EMBL/GenBank/DDBJ databases">
        <authorList>
            <person name="Durling M."/>
        </authorList>
    </citation>
    <scope>NUCLEOTIDE SEQUENCE</scope>
</reference>
<protein>
    <submittedName>
        <fullName evidence="1">Uncharacterized protein</fullName>
    </submittedName>
</protein>